<dbReference type="InterPro" id="IPR002898">
    <property type="entry name" value="MotA_ExbB_proton_chnl"/>
</dbReference>
<keyword evidence="5 7" id="KW-0472">Membrane</keyword>
<dbReference type="Proteomes" id="UP000263642">
    <property type="component" value="Unassembled WGS sequence"/>
</dbReference>
<evidence type="ECO:0000256" key="2">
    <source>
        <dbReference type="ARBA" id="ARBA00022475"/>
    </source>
</evidence>
<accession>A0A3D3RBP2</accession>
<evidence type="ECO:0000256" key="7">
    <source>
        <dbReference type="SAM" id="Phobius"/>
    </source>
</evidence>
<dbReference type="EMBL" id="CP042910">
    <property type="protein sequence ID" value="QEG19057.1"/>
    <property type="molecule type" value="Genomic_DNA"/>
</dbReference>
<feature type="transmembrane region" description="Helical" evidence="7">
    <location>
        <begin position="123"/>
        <end position="142"/>
    </location>
</feature>
<evidence type="ECO:0000313" key="10">
    <source>
        <dbReference type="EMBL" id="QEG19057.1"/>
    </source>
</evidence>
<dbReference type="EMBL" id="DQAY01000129">
    <property type="protein sequence ID" value="HCO25437.1"/>
    <property type="molecule type" value="Genomic_DNA"/>
</dbReference>
<keyword evidence="6" id="KW-0813">Transport</keyword>
<comment type="subcellular location">
    <subcellularLocation>
        <location evidence="1">Cell membrane</location>
        <topology evidence="1">Multi-pass membrane protein</topology>
    </subcellularLocation>
    <subcellularLocation>
        <location evidence="6">Membrane</location>
        <topology evidence="6">Multi-pass membrane protein</topology>
    </subcellularLocation>
</comment>
<proteinExistence type="inferred from homology"/>
<evidence type="ECO:0000256" key="3">
    <source>
        <dbReference type="ARBA" id="ARBA00022692"/>
    </source>
</evidence>
<keyword evidence="6" id="KW-0653">Protein transport</keyword>
<keyword evidence="4 7" id="KW-1133">Transmembrane helix</keyword>
<evidence type="ECO:0000259" key="8">
    <source>
        <dbReference type="Pfam" id="PF01618"/>
    </source>
</evidence>
<dbReference type="Proteomes" id="UP000322887">
    <property type="component" value="Chromosome"/>
</dbReference>
<dbReference type="AlphaFoldDB" id="A0A3D3RBP2"/>
<keyword evidence="12" id="KW-1185">Reference proteome</keyword>
<name>A0A3D3RBP2_9PLAN</name>
<evidence type="ECO:0000313" key="11">
    <source>
        <dbReference type="Proteomes" id="UP000263642"/>
    </source>
</evidence>
<protein>
    <submittedName>
        <fullName evidence="9 10">MotA/TolQ/ExbB proton channel</fullName>
    </submittedName>
</protein>
<dbReference type="RefSeq" id="WP_002649304.1">
    <property type="nucleotide sequence ID" value="NZ_CAXAST010000006.1"/>
</dbReference>
<dbReference type="Pfam" id="PF01618">
    <property type="entry name" value="MotA_ExbB"/>
    <property type="match status" value="1"/>
</dbReference>
<comment type="similarity">
    <text evidence="6">Belongs to the exbB/tolQ family.</text>
</comment>
<reference evidence="9 11" key="1">
    <citation type="journal article" date="2018" name="Nat. Biotechnol.">
        <title>A standardized bacterial taxonomy based on genome phylogeny substantially revises the tree of life.</title>
        <authorList>
            <person name="Parks D.H."/>
            <person name="Chuvochina M."/>
            <person name="Waite D.W."/>
            <person name="Rinke C."/>
            <person name="Skarshewski A."/>
            <person name="Chaumeil P.A."/>
            <person name="Hugenholtz P."/>
        </authorList>
    </citation>
    <scope>NUCLEOTIDE SEQUENCE [LARGE SCALE GENOMIC DNA]</scope>
    <source>
        <strain evidence="9">UBA9375</strain>
    </source>
</reference>
<evidence type="ECO:0000256" key="6">
    <source>
        <dbReference type="RuleBase" id="RU004057"/>
    </source>
</evidence>
<reference evidence="10 12" key="2">
    <citation type="submission" date="2019-08" db="EMBL/GenBank/DDBJ databases">
        <title>Deep-cultivation of Planctomycetes and their phenomic and genomic characterization uncovers novel biology.</title>
        <authorList>
            <person name="Wiegand S."/>
            <person name="Jogler M."/>
            <person name="Boedeker C."/>
            <person name="Pinto D."/>
            <person name="Vollmers J."/>
            <person name="Rivas-Marin E."/>
            <person name="Kohn T."/>
            <person name="Peeters S.H."/>
            <person name="Heuer A."/>
            <person name="Rast P."/>
            <person name="Oberbeckmann S."/>
            <person name="Bunk B."/>
            <person name="Jeske O."/>
            <person name="Meyerdierks A."/>
            <person name="Storesund J.E."/>
            <person name="Kallscheuer N."/>
            <person name="Luecker S."/>
            <person name="Lage O.M."/>
            <person name="Pohl T."/>
            <person name="Merkel B.J."/>
            <person name="Hornburger P."/>
            <person name="Mueller R.-W."/>
            <person name="Bruemmer F."/>
            <person name="Labrenz M."/>
            <person name="Spormann A.M."/>
            <person name="Op den Camp H."/>
            <person name="Overmann J."/>
            <person name="Amann R."/>
            <person name="Jetten M.S.M."/>
            <person name="Mascher T."/>
            <person name="Medema M.H."/>
            <person name="Devos D.P."/>
            <person name="Kaster A.-K."/>
            <person name="Ovreas L."/>
            <person name="Rohde M."/>
            <person name="Galperin M.Y."/>
            <person name="Jogler C."/>
        </authorList>
    </citation>
    <scope>NUCLEOTIDE SEQUENCE [LARGE SCALE GENOMIC DNA]</scope>
    <source>
        <strain evidence="10 12">DSM 8797</strain>
    </source>
</reference>
<accession>A0A517XHL0</accession>
<evidence type="ECO:0000256" key="5">
    <source>
        <dbReference type="ARBA" id="ARBA00023136"/>
    </source>
</evidence>
<keyword evidence="3 7" id="KW-0812">Transmembrane</keyword>
<evidence type="ECO:0000313" key="12">
    <source>
        <dbReference type="Proteomes" id="UP000322887"/>
    </source>
</evidence>
<dbReference type="GO" id="GO:0015031">
    <property type="term" value="P:protein transport"/>
    <property type="evidence" value="ECO:0007669"/>
    <property type="project" value="UniProtKB-KW"/>
</dbReference>
<evidence type="ECO:0000256" key="4">
    <source>
        <dbReference type="ARBA" id="ARBA00022989"/>
    </source>
</evidence>
<sequence length="218" mass="23967">MSQYLSQLSGLSTMVITLACGAHLFFFFVLWVWSRRDLRGIASSLDDFTRGLKHRSLLDSTGHLSDQIEAFLADVNETLDPQANPADRKALSERVHILDEKRRYLDSHFFETCYNICRTMIEAYPLAGVLGTILAMGAALQANAGTETTNAISSIVSHFGDAIWSTFAGLAAAILLMFVNSVLEMSFLGLVENRQHVRDTVVRAKRELVLAGGGETPA</sequence>
<evidence type="ECO:0000313" key="9">
    <source>
        <dbReference type="EMBL" id="HCO25437.1"/>
    </source>
</evidence>
<dbReference type="GeneID" id="98649396"/>
<feature type="transmembrane region" description="Helical" evidence="7">
    <location>
        <begin position="12"/>
        <end position="33"/>
    </location>
</feature>
<organism evidence="9 11">
    <name type="scientific">Gimesia maris</name>
    <dbReference type="NCBI Taxonomy" id="122"/>
    <lineage>
        <taxon>Bacteria</taxon>
        <taxon>Pseudomonadati</taxon>
        <taxon>Planctomycetota</taxon>
        <taxon>Planctomycetia</taxon>
        <taxon>Planctomycetales</taxon>
        <taxon>Planctomycetaceae</taxon>
        <taxon>Gimesia</taxon>
    </lineage>
</organism>
<feature type="transmembrane region" description="Helical" evidence="7">
    <location>
        <begin position="162"/>
        <end position="183"/>
    </location>
</feature>
<gene>
    <name evidence="9" type="ORF">DIT97_21330</name>
    <name evidence="10" type="ORF">GmarT_49540</name>
</gene>
<dbReference type="GO" id="GO:0005886">
    <property type="term" value="C:plasma membrane"/>
    <property type="evidence" value="ECO:0007669"/>
    <property type="project" value="UniProtKB-SubCell"/>
</dbReference>
<keyword evidence="2" id="KW-1003">Cell membrane</keyword>
<feature type="domain" description="MotA/TolQ/ExbB proton channel" evidence="8">
    <location>
        <begin position="110"/>
        <end position="192"/>
    </location>
</feature>
<evidence type="ECO:0000256" key="1">
    <source>
        <dbReference type="ARBA" id="ARBA00004651"/>
    </source>
</evidence>